<dbReference type="GO" id="GO:0005657">
    <property type="term" value="C:replication fork"/>
    <property type="evidence" value="ECO:0007669"/>
    <property type="project" value="TreeGrafter"/>
</dbReference>
<comment type="caution">
    <text evidence="2">The sequence shown here is derived from an EMBL/GenBank/DDBJ whole genome shotgun (WGS) entry which is preliminary data.</text>
</comment>
<dbReference type="GO" id="GO:0000722">
    <property type="term" value="P:telomere maintenance via recombination"/>
    <property type="evidence" value="ECO:0007669"/>
    <property type="project" value="TreeGrafter"/>
</dbReference>
<dbReference type="Gene3D" id="3.40.50.300">
    <property type="entry name" value="P-loop containing nucleotide triphosphate hydrolases"/>
    <property type="match status" value="1"/>
</dbReference>
<dbReference type="GO" id="GO:0033065">
    <property type="term" value="C:Rad51C-XRCC3 complex"/>
    <property type="evidence" value="ECO:0007669"/>
    <property type="project" value="TreeGrafter"/>
</dbReference>
<dbReference type="AlphaFoldDB" id="A0A1X2G9E3"/>
<reference evidence="2 3" key="1">
    <citation type="submission" date="2016-07" db="EMBL/GenBank/DDBJ databases">
        <title>Pervasive Adenine N6-methylation of Active Genes in Fungi.</title>
        <authorList>
            <consortium name="DOE Joint Genome Institute"/>
            <person name="Mondo S.J."/>
            <person name="Dannebaum R.O."/>
            <person name="Kuo R.C."/>
            <person name="Labutti K."/>
            <person name="Haridas S."/>
            <person name="Kuo A."/>
            <person name="Salamov A."/>
            <person name="Ahrendt S.R."/>
            <person name="Lipzen A."/>
            <person name="Sullivan W."/>
            <person name="Andreopoulos W.B."/>
            <person name="Clum A."/>
            <person name="Lindquist E."/>
            <person name="Daum C."/>
            <person name="Ramamoorthy G.K."/>
            <person name="Gryganskyi A."/>
            <person name="Culley D."/>
            <person name="Magnuson J.K."/>
            <person name="James T.Y."/>
            <person name="O'Malley M.A."/>
            <person name="Stajich J.E."/>
            <person name="Spatafora J.W."/>
            <person name="Visel A."/>
            <person name="Grigoriev I.V."/>
        </authorList>
    </citation>
    <scope>NUCLEOTIDE SEQUENCE [LARGE SCALE GENOMIC DNA]</scope>
    <source>
        <strain evidence="2 3">NRRL 3301</strain>
    </source>
</reference>
<dbReference type="EMBL" id="MCGT01000029">
    <property type="protein sequence ID" value="ORX48476.1"/>
    <property type="molecule type" value="Genomic_DNA"/>
</dbReference>
<gene>
    <name evidence="2" type="ORF">DM01DRAFT_1115577</name>
</gene>
<dbReference type="Pfam" id="PF08423">
    <property type="entry name" value="Rad51"/>
    <property type="match status" value="1"/>
</dbReference>
<keyword evidence="3" id="KW-1185">Reference proteome</keyword>
<dbReference type="PANTHER" id="PTHR46487">
    <property type="entry name" value="DNA REPAIR PROTEIN XRCC3"/>
    <property type="match status" value="1"/>
</dbReference>
<dbReference type="PROSITE" id="PS50162">
    <property type="entry name" value="RECA_2"/>
    <property type="match status" value="1"/>
</dbReference>
<dbReference type="OrthoDB" id="1861185at2759"/>
<dbReference type="Proteomes" id="UP000242146">
    <property type="component" value="Unassembled WGS sequence"/>
</dbReference>
<dbReference type="GO" id="GO:0005524">
    <property type="term" value="F:ATP binding"/>
    <property type="evidence" value="ECO:0007669"/>
    <property type="project" value="InterPro"/>
</dbReference>
<accession>A0A1X2G9E3</accession>
<dbReference type="STRING" id="101127.A0A1X2G9E3"/>
<dbReference type="GO" id="GO:0000400">
    <property type="term" value="F:four-way junction DNA binding"/>
    <property type="evidence" value="ECO:0007669"/>
    <property type="project" value="TreeGrafter"/>
</dbReference>
<dbReference type="InterPro" id="IPR013632">
    <property type="entry name" value="Rad51_C"/>
</dbReference>
<protein>
    <recommendedName>
        <fullName evidence="1">RecA family profile 1 domain-containing protein</fullName>
    </recommendedName>
</protein>
<name>A0A1X2G9E3_9FUNG</name>
<dbReference type="GO" id="GO:0071140">
    <property type="term" value="P:resolution of mitotic recombination intermediates"/>
    <property type="evidence" value="ECO:0007669"/>
    <property type="project" value="TreeGrafter"/>
</dbReference>
<dbReference type="GO" id="GO:0045003">
    <property type="term" value="P:double-strand break repair via synthesis-dependent strand annealing"/>
    <property type="evidence" value="ECO:0007669"/>
    <property type="project" value="TreeGrafter"/>
</dbReference>
<evidence type="ECO:0000313" key="3">
    <source>
        <dbReference type="Proteomes" id="UP000242146"/>
    </source>
</evidence>
<feature type="domain" description="RecA family profile 1" evidence="1">
    <location>
        <begin position="1"/>
        <end position="99"/>
    </location>
</feature>
<evidence type="ECO:0000259" key="1">
    <source>
        <dbReference type="PROSITE" id="PS50162"/>
    </source>
</evidence>
<dbReference type="GO" id="GO:0140664">
    <property type="term" value="F:ATP-dependent DNA damage sensor activity"/>
    <property type="evidence" value="ECO:0007669"/>
    <property type="project" value="InterPro"/>
</dbReference>
<dbReference type="GO" id="GO:0061982">
    <property type="term" value="P:meiosis I cell cycle process"/>
    <property type="evidence" value="ECO:0007669"/>
    <property type="project" value="UniProtKB-ARBA"/>
</dbReference>
<organism evidence="2 3">
    <name type="scientific">Hesseltinella vesiculosa</name>
    <dbReference type="NCBI Taxonomy" id="101127"/>
    <lineage>
        <taxon>Eukaryota</taxon>
        <taxon>Fungi</taxon>
        <taxon>Fungi incertae sedis</taxon>
        <taxon>Mucoromycota</taxon>
        <taxon>Mucoromycotina</taxon>
        <taxon>Mucoromycetes</taxon>
        <taxon>Mucorales</taxon>
        <taxon>Cunninghamellaceae</taxon>
        <taxon>Hesseltinella</taxon>
    </lineage>
</organism>
<sequence>MELAKWFGTLYDSQEQLMTARIHTMRIHGADQLFRTIAYQLPVLLQQRDRIRLVVIDSLAAGYRGVKQFSDLSELSEVGLRLKRLACQYQVAIVVVNQVMDTVADDLPSTSSRQGGSHLPEHVHEWLDVELHGTSMTYFLQSLAKQPTLGLTWANAVTTRLRMARSPMMDGQMTKRALFVEFSPLAPRSGTLLLIDATGTHAI</sequence>
<dbReference type="InterPro" id="IPR027417">
    <property type="entry name" value="P-loop_NTPase"/>
</dbReference>
<proteinExistence type="predicted"/>
<dbReference type="SUPFAM" id="SSF52540">
    <property type="entry name" value="P-loop containing nucleoside triphosphate hydrolases"/>
    <property type="match status" value="1"/>
</dbReference>
<dbReference type="PANTHER" id="PTHR46487:SF1">
    <property type="entry name" value="DNA REPAIR PROTEIN XRCC3"/>
    <property type="match status" value="1"/>
</dbReference>
<dbReference type="GO" id="GO:0090656">
    <property type="term" value="P:t-circle formation"/>
    <property type="evidence" value="ECO:0007669"/>
    <property type="project" value="TreeGrafter"/>
</dbReference>
<dbReference type="InterPro" id="IPR020588">
    <property type="entry name" value="RecA_ATP-bd"/>
</dbReference>
<evidence type="ECO:0000313" key="2">
    <source>
        <dbReference type="EMBL" id="ORX48476.1"/>
    </source>
</evidence>